<evidence type="ECO:0000313" key="7">
    <source>
        <dbReference type="Proteomes" id="UP000247099"/>
    </source>
</evidence>
<evidence type="ECO:0000256" key="1">
    <source>
        <dbReference type="ARBA" id="ARBA00022617"/>
    </source>
</evidence>
<dbReference type="OrthoDB" id="9773456at2"/>
<accession>A0A317ZM69</accession>
<evidence type="ECO:0000256" key="3">
    <source>
        <dbReference type="ARBA" id="ARBA00023004"/>
    </source>
</evidence>
<feature type="domain" description="Cytochrome c" evidence="5">
    <location>
        <begin position="113"/>
        <end position="197"/>
    </location>
</feature>
<dbReference type="InterPro" id="IPR009056">
    <property type="entry name" value="Cyt_c-like_dom"/>
</dbReference>
<protein>
    <submittedName>
        <fullName evidence="6">Cytochrome C</fullName>
    </submittedName>
</protein>
<evidence type="ECO:0000259" key="5">
    <source>
        <dbReference type="PROSITE" id="PS51007"/>
    </source>
</evidence>
<keyword evidence="1 4" id="KW-0349">Heme</keyword>
<dbReference type="GO" id="GO:0009055">
    <property type="term" value="F:electron transfer activity"/>
    <property type="evidence" value="ECO:0007669"/>
    <property type="project" value="InterPro"/>
</dbReference>
<dbReference type="GO" id="GO:0046872">
    <property type="term" value="F:metal ion binding"/>
    <property type="evidence" value="ECO:0007669"/>
    <property type="project" value="UniProtKB-KW"/>
</dbReference>
<dbReference type="EMBL" id="QHJQ01000002">
    <property type="protein sequence ID" value="PXA05028.1"/>
    <property type="molecule type" value="Genomic_DNA"/>
</dbReference>
<evidence type="ECO:0000256" key="2">
    <source>
        <dbReference type="ARBA" id="ARBA00022723"/>
    </source>
</evidence>
<dbReference type="Proteomes" id="UP000247099">
    <property type="component" value="Unassembled WGS sequence"/>
</dbReference>
<proteinExistence type="predicted"/>
<evidence type="ECO:0000256" key="4">
    <source>
        <dbReference type="PROSITE-ProRule" id="PRU00433"/>
    </source>
</evidence>
<sequence length="217" mass="24353">MRIFLIIFVFIIAAVVSIFGFRGSLSEKTPIEIFPDMDRQARYKPQGENSFFEDGRNDRPIPVNTVARGNYLNYEEVFSEDFDDTVLGSTTFLQGKNPDGSWVKKLPVEADYTLIELGREKYDIFCSACHGAAGDGNGVTKPYGILATSYHDDRLRNEADGYIYDVITNGKGLMYGLKDRLTPEERWAVVLYVRALQRSQNATAEDVPAGERAELGI</sequence>
<dbReference type="RefSeq" id="WP_110130029.1">
    <property type="nucleotide sequence ID" value="NZ_QHJQ01000002.1"/>
</dbReference>
<reference evidence="6 7" key="1">
    <citation type="submission" date="2018-05" db="EMBL/GenBank/DDBJ databases">
        <title>Coraliomargarita sinensis sp. nov., isolated from a marine solar saltern.</title>
        <authorList>
            <person name="Zhou L.Y."/>
        </authorList>
    </citation>
    <scope>NUCLEOTIDE SEQUENCE [LARGE SCALE GENOMIC DNA]</scope>
    <source>
        <strain evidence="6 7">WN38</strain>
    </source>
</reference>
<dbReference type="PROSITE" id="PS51007">
    <property type="entry name" value="CYTC"/>
    <property type="match status" value="1"/>
</dbReference>
<gene>
    <name evidence="6" type="ORF">DDZ13_03430</name>
</gene>
<dbReference type="AlphaFoldDB" id="A0A317ZM69"/>
<dbReference type="Gene3D" id="1.10.760.10">
    <property type="entry name" value="Cytochrome c-like domain"/>
    <property type="match status" value="1"/>
</dbReference>
<name>A0A317ZM69_9BACT</name>
<keyword evidence="3 4" id="KW-0408">Iron</keyword>
<dbReference type="InParanoid" id="A0A317ZM69"/>
<dbReference type="Pfam" id="PF13442">
    <property type="entry name" value="Cytochrome_CBB3"/>
    <property type="match status" value="1"/>
</dbReference>
<keyword evidence="2 4" id="KW-0479">Metal-binding</keyword>
<comment type="caution">
    <text evidence="6">The sequence shown here is derived from an EMBL/GenBank/DDBJ whole genome shotgun (WGS) entry which is preliminary data.</text>
</comment>
<dbReference type="PANTHER" id="PTHR40394:SF2">
    <property type="entry name" value="QUINOL:CYTOCHROME C OXIDOREDUCTASE MEMBRANE PROTEIN"/>
    <property type="match status" value="1"/>
</dbReference>
<organism evidence="6 7">
    <name type="scientific">Coraliomargarita sinensis</name>
    <dbReference type="NCBI Taxonomy" id="2174842"/>
    <lineage>
        <taxon>Bacteria</taxon>
        <taxon>Pseudomonadati</taxon>
        <taxon>Verrucomicrobiota</taxon>
        <taxon>Opitutia</taxon>
        <taxon>Puniceicoccales</taxon>
        <taxon>Coraliomargaritaceae</taxon>
        <taxon>Coraliomargarita</taxon>
    </lineage>
</organism>
<dbReference type="InterPro" id="IPR036909">
    <property type="entry name" value="Cyt_c-like_dom_sf"/>
</dbReference>
<keyword evidence="7" id="KW-1185">Reference proteome</keyword>
<dbReference type="PANTHER" id="PTHR40394">
    <property type="entry name" value="LIPOPROTEIN-RELATED"/>
    <property type="match status" value="1"/>
</dbReference>
<evidence type="ECO:0000313" key="6">
    <source>
        <dbReference type="EMBL" id="PXA05028.1"/>
    </source>
</evidence>
<dbReference type="GO" id="GO:0020037">
    <property type="term" value="F:heme binding"/>
    <property type="evidence" value="ECO:0007669"/>
    <property type="project" value="InterPro"/>
</dbReference>
<dbReference type="SUPFAM" id="SSF46626">
    <property type="entry name" value="Cytochrome c"/>
    <property type="match status" value="1"/>
</dbReference>